<feature type="domain" description="HTH luxR-type" evidence="1">
    <location>
        <begin position="308"/>
        <end position="365"/>
    </location>
</feature>
<dbReference type="GO" id="GO:0003677">
    <property type="term" value="F:DNA binding"/>
    <property type="evidence" value="ECO:0007669"/>
    <property type="project" value="InterPro"/>
</dbReference>
<dbReference type="RefSeq" id="WP_058754832.1">
    <property type="nucleotide sequence ID" value="NZ_LDTB01000010.1"/>
</dbReference>
<keyword evidence="3" id="KW-1185">Reference proteome</keyword>
<dbReference type="Pfam" id="PF00196">
    <property type="entry name" value="GerE"/>
    <property type="match status" value="1"/>
</dbReference>
<evidence type="ECO:0000313" key="2">
    <source>
        <dbReference type="EMBL" id="KTT74700.1"/>
    </source>
</evidence>
<dbReference type="PRINTS" id="PR00038">
    <property type="entry name" value="HTHLUXR"/>
</dbReference>
<proteinExistence type="predicted"/>
<accession>A0A147I706</accession>
<dbReference type="InterPro" id="IPR000792">
    <property type="entry name" value="Tscrpt_reg_LuxR_C"/>
</dbReference>
<comment type="caution">
    <text evidence="2">The sequence shown here is derived from an EMBL/GenBank/DDBJ whole genome shotgun (WGS) entry which is preliminary data.</text>
</comment>
<dbReference type="SMART" id="SM00421">
    <property type="entry name" value="HTH_LUXR"/>
    <property type="match status" value="1"/>
</dbReference>
<dbReference type="Proteomes" id="UP000074310">
    <property type="component" value="Unassembled WGS sequence"/>
</dbReference>
<dbReference type="PATRIC" id="fig|869719.3.peg.343"/>
<name>A0A147I706_9SPHN</name>
<dbReference type="GO" id="GO:0006355">
    <property type="term" value="P:regulation of DNA-templated transcription"/>
    <property type="evidence" value="ECO:0007669"/>
    <property type="project" value="InterPro"/>
</dbReference>
<dbReference type="EMBL" id="LDTB01000010">
    <property type="protein sequence ID" value="KTT74700.1"/>
    <property type="molecule type" value="Genomic_DNA"/>
</dbReference>
<dbReference type="AlphaFoldDB" id="A0A147I706"/>
<organism evidence="2 3">
    <name type="scientific">Sphingomonas endophytica</name>
    <dbReference type="NCBI Taxonomy" id="869719"/>
    <lineage>
        <taxon>Bacteria</taxon>
        <taxon>Pseudomonadati</taxon>
        <taxon>Pseudomonadota</taxon>
        <taxon>Alphaproteobacteria</taxon>
        <taxon>Sphingomonadales</taxon>
        <taxon>Sphingomonadaceae</taxon>
        <taxon>Sphingomonas</taxon>
    </lineage>
</organism>
<dbReference type="InterPro" id="IPR016032">
    <property type="entry name" value="Sig_transdc_resp-reg_C-effctor"/>
</dbReference>
<evidence type="ECO:0000313" key="3">
    <source>
        <dbReference type="Proteomes" id="UP000074310"/>
    </source>
</evidence>
<dbReference type="Gene3D" id="1.10.10.10">
    <property type="entry name" value="Winged helix-like DNA-binding domain superfamily/Winged helix DNA-binding domain"/>
    <property type="match status" value="1"/>
</dbReference>
<gene>
    <name evidence="2" type="ORF">NS334_04810</name>
</gene>
<sequence length="369" mass="40334">MDDERDALIHGAYLAAMDEGADGWVPWLRRASDWIGGRAAYLGMVDRQQQVLAWDTIHHPDPQRFERYRAEGVYLRDPQVRVVAQLTGSRMYRDVDVLDPDDADTRFHCEWMAREGGMEHFVTAASVIGDGRWVGGLSFHNAVGQGVTSDAQWRRLASLTGTLERALEFGVLHAEKLRERWWSARLEVVGEPAALLDERGTILRATSDFEAVLRRGDGLGALQGGLIATDPASQRRLATLIAAATATRGGSADATRIERDGERPPYVLCVWPLARERRALVVDHAAALVTLIDPLAGPAPAASLWRAAFGLTPREAEIAAALLAGRTPDEAAAGLGIALNTARVHLRQIFAKTQTTRQAELIGLLSRFG</sequence>
<reference evidence="2 3" key="1">
    <citation type="journal article" date="2016" name="Front. Microbiol.">
        <title>Genomic Resource of Rice Seed Associated Bacteria.</title>
        <authorList>
            <person name="Midha S."/>
            <person name="Bansal K."/>
            <person name="Sharma S."/>
            <person name="Kumar N."/>
            <person name="Patil P.P."/>
            <person name="Chaudhry V."/>
            <person name="Patil P.B."/>
        </authorList>
    </citation>
    <scope>NUCLEOTIDE SEQUENCE [LARGE SCALE GENOMIC DNA]</scope>
    <source>
        <strain evidence="2 3">NS334</strain>
    </source>
</reference>
<dbReference type="SUPFAM" id="SSF46894">
    <property type="entry name" value="C-terminal effector domain of the bipartite response regulators"/>
    <property type="match status" value="1"/>
</dbReference>
<protein>
    <recommendedName>
        <fullName evidence="1">HTH luxR-type domain-containing protein</fullName>
    </recommendedName>
</protein>
<evidence type="ECO:0000259" key="1">
    <source>
        <dbReference type="SMART" id="SM00421"/>
    </source>
</evidence>
<dbReference type="InterPro" id="IPR036388">
    <property type="entry name" value="WH-like_DNA-bd_sf"/>
</dbReference>
<dbReference type="OrthoDB" id="5497412at2"/>